<keyword evidence="2" id="KW-1185">Reference proteome</keyword>
<keyword evidence="1" id="KW-0067">ATP-binding</keyword>
<keyword evidence="1" id="KW-0547">Nucleotide-binding</keyword>
<organism evidence="1 2">
    <name type="scientific">Aristaeella lactis</name>
    <dbReference type="NCBI Taxonomy" id="3046383"/>
    <lineage>
        <taxon>Bacteria</taxon>
        <taxon>Bacillati</taxon>
        <taxon>Bacillota</taxon>
        <taxon>Clostridia</taxon>
        <taxon>Eubacteriales</taxon>
        <taxon>Aristaeellaceae</taxon>
        <taxon>Aristaeella</taxon>
    </lineage>
</organism>
<reference evidence="1" key="1">
    <citation type="submission" date="2017-04" db="EMBL/GenBank/DDBJ databases">
        <authorList>
            <person name="Varghese N."/>
            <person name="Submissions S."/>
        </authorList>
    </citation>
    <scope>NUCLEOTIDE SEQUENCE</scope>
    <source>
        <strain evidence="1">WTE2008</strain>
    </source>
</reference>
<proteinExistence type="predicted"/>
<evidence type="ECO:0000313" key="2">
    <source>
        <dbReference type="Proteomes" id="UP000192328"/>
    </source>
</evidence>
<protein>
    <submittedName>
        <fullName evidence="1">ABC transport system ATP-binding protein</fullName>
    </submittedName>
</protein>
<name>A0AC61PKJ3_9FIRM</name>
<accession>A0AC61PKJ3</accession>
<comment type="caution">
    <text evidence="1">The sequence shown here is derived from an EMBL/GenBank/DDBJ whole genome shotgun (WGS) entry which is preliminary data.</text>
</comment>
<dbReference type="EMBL" id="FWXZ01000002">
    <property type="protein sequence ID" value="SMC53941.1"/>
    <property type="molecule type" value="Genomic_DNA"/>
</dbReference>
<dbReference type="Proteomes" id="UP000192328">
    <property type="component" value="Unassembled WGS sequence"/>
</dbReference>
<sequence>MELRAENISRRYFRKRGEANFFEAVRPVSLILRGGEMTVLKGRSGSGKTTLLHMLAGLLNPSEGKVYLGETDLYALEDKELSRLRNKKIGVIPQGRSAVDTLTVYENILLPGMLYTGTPRTKTAECWMEALGIAELRDAMPAELSGGELRRMAIARTLTTDPDVILADEPTGDLDNENTEIVLNALKQAAKAGKAVLVVSHEDDVEDYADHVIRMDAGCFIGDDSKMQQTAGADE</sequence>
<gene>
    <name evidence="1" type="ORF">SAMN06297397_1323</name>
</gene>
<evidence type="ECO:0000313" key="1">
    <source>
        <dbReference type="EMBL" id="SMC53941.1"/>
    </source>
</evidence>